<feature type="signal peptide" evidence="1">
    <location>
        <begin position="1"/>
        <end position="21"/>
    </location>
</feature>
<name>A0ABW3JK14_9FLAO</name>
<dbReference type="PROSITE" id="PS51257">
    <property type="entry name" value="PROKAR_LIPOPROTEIN"/>
    <property type="match status" value="1"/>
</dbReference>
<sequence>MKALKITFILALLITSLTSCTKQDLNEDDILKSPETENVLYTGGDIDE</sequence>
<organism evidence="2 3">
    <name type="scientific">Mariniflexile jejuense</name>
    <dbReference type="NCBI Taxonomy" id="1173582"/>
    <lineage>
        <taxon>Bacteria</taxon>
        <taxon>Pseudomonadati</taxon>
        <taxon>Bacteroidota</taxon>
        <taxon>Flavobacteriia</taxon>
        <taxon>Flavobacteriales</taxon>
        <taxon>Flavobacteriaceae</taxon>
        <taxon>Mariniflexile</taxon>
    </lineage>
</organism>
<accession>A0ABW3JK14</accession>
<feature type="chain" id="PRO_5046204132" evidence="1">
    <location>
        <begin position="22"/>
        <end position="48"/>
    </location>
</feature>
<dbReference type="RefSeq" id="WP_379925778.1">
    <property type="nucleotide sequence ID" value="NZ_JBHTJI010000001.1"/>
</dbReference>
<gene>
    <name evidence="2" type="ORF">ACFQ1R_08760</name>
</gene>
<reference evidence="3" key="1">
    <citation type="journal article" date="2019" name="Int. J. Syst. Evol. Microbiol.">
        <title>The Global Catalogue of Microorganisms (GCM) 10K type strain sequencing project: providing services to taxonomists for standard genome sequencing and annotation.</title>
        <authorList>
            <consortium name="The Broad Institute Genomics Platform"/>
            <consortium name="The Broad Institute Genome Sequencing Center for Infectious Disease"/>
            <person name="Wu L."/>
            <person name="Ma J."/>
        </authorList>
    </citation>
    <scope>NUCLEOTIDE SEQUENCE [LARGE SCALE GENOMIC DNA]</scope>
    <source>
        <strain evidence="3">CCUG 62414</strain>
    </source>
</reference>
<keyword evidence="3" id="KW-1185">Reference proteome</keyword>
<comment type="caution">
    <text evidence="2">The sequence shown here is derived from an EMBL/GenBank/DDBJ whole genome shotgun (WGS) entry which is preliminary data.</text>
</comment>
<evidence type="ECO:0000313" key="2">
    <source>
        <dbReference type="EMBL" id="MFD0990185.1"/>
    </source>
</evidence>
<evidence type="ECO:0000256" key="1">
    <source>
        <dbReference type="SAM" id="SignalP"/>
    </source>
</evidence>
<dbReference type="Proteomes" id="UP001597061">
    <property type="component" value="Unassembled WGS sequence"/>
</dbReference>
<keyword evidence="1" id="KW-0732">Signal</keyword>
<dbReference type="EMBL" id="JBHTJI010000001">
    <property type="protein sequence ID" value="MFD0990185.1"/>
    <property type="molecule type" value="Genomic_DNA"/>
</dbReference>
<proteinExistence type="predicted"/>
<protein>
    <submittedName>
        <fullName evidence="2">Uncharacterized protein</fullName>
    </submittedName>
</protein>
<evidence type="ECO:0000313" key="3">
    <source>
        <dbReference type="Proteomes" id="UP001597061"/>
    </source>
</evidence>